<accession>A0ABD5ZZN6</accession>
<dbReference type="RefSeq" id="WP_379704703.1">
    <property type="nucleotide sequence ID" value="NZ_JBHTAT010000001.1"/>
</dbReference>
<dbReference type="GO" id="GO:0016787">
    <property type="term" value="F:hydrolase activity"/>
    <property type="evidence" value="ECO:0007669"/>
    <property type="project" value="UniProtKB-KW"/>
</dbReference>
<proteinExistence type="predicted"/>
<dbReference type="AlphaFoldDB" id="A0ABD5ZZN6"/>
<name>A0ABD5ZZN6_9EURY</name>
<organism evidence="1 2">
    <name type="scientific">Haloplanus litoreus</name>
    <dbReference type="NCBI Taxonomy" id="767515"/>
    <lineage>
        <taxon>Archaea</taxon>
        <taxon>Methanobacteriati</taxon>
        <taxon>Methanobacteriota</taxon>
        <taxon>Stenosarchaea group</taxon>
        <taxon>Halobacteria</taxon>
        <taxon>Halobacteriales</taxon>
        <taxon>Haloferacaceae</taxon>
        <taxon>Haloplanus</taxon>
    </lineage>
</organism>
<keyword evidence="2" id="KW-1185">Reference proteome</keyword>
<comment type="caution">
    <text evidence="1">The sequence shown here is derived from an EMBL/GenBank/DDBJ whole genome shotgun (WGS) entry which is preliminary data.</text>
</comment>
<dbReference type="PANTHER" id="PTHR31118:SF12">
    <property type="entry name" value="CYCLASE-LIKE PROTEIN 2"/>
    <property type="match status" value="1"/>
</dbReference>
<dbReference type="Gene3D" id="3.50.30.50">
    <property type="entry name" value="Putative cyclase"/>
    <property type="match status" value="1"/>
</dbReference>
<dbReference type="EMBL" id="JBHTAT010000001">
    <property type="protein sequence ID" value="MFC7256148.1"/>
    <property type="molecule type" value="Genomic_DNA"/>
</dbReference>
<gene>
    <name evidence="1" type="ORF">ACFQKE_12725</name>
</gene>
<protein>
    <submittedName>
        <fullName evidence="1">Cyclase family protein</fullName>
        <ecNumber evidence="1">3.5.-.-</ecNumber>
    </submittedName>
</protein>
<evidence type="ECO:0000313" key="1">
    <source>
        <dbReference type="EMBL" id="MFC7256148.1"/>
    </source>
</evidence>
<dbReference type="Proteomes" id="UP001596434">
    <property type="component" value="Unassembled WGS sequence"/>
</dbReference>
<dbReference type="SUPFAM" id="SSF102198">
    <property type="entry name" value="Putative cyclase"/>
    <property type="match status" value="1"/>
</dbReference>
<keyword evidence="1" id="KW-0378">Hydrolase</keyword>
<evidence type="ECO:0000313" key="2">
    <source>
        <dbReference type="Proteomes" id="UP001596434"/>
    </source>
</evidence>
<dbReference type="PANTHER" id="PTHR31118">
    <property type="entry name" value="CYCLASE-LIKE PROTEIN 2"/>
    <property type="match status" value="1"/>
</dbReference>
<dbReference type="GeneID" id="96954529"/>
<sequence length="239" mass="26330">MSDGDSVVEAFASLADADWVDLTHTLEEDIPSVPTHARYGHTLYQSYEYGDPACHYRISMGEHSGTHMDAPLHFVPDGEAHYDIASVPLDRLVGRTATIEVTDLGPDDRLTVDHVTEWEAEHGDVEAGDRVLFRFGWDERWDTGKAGQAFYEDWPGLSREAAEYLTDRDVTMVGTDAFAIDAARAEGFPAHYELLGNETYILENLANLSALPPFSLLFTFPLKIAAGSGSPIRAVALVE</sequence>
<reference evidence="1 2" key="1">
    <citation type="journal article" date="2019" name="Int. J. Syst. Evol. Microbiol.">
        <title>The Global Catalogue of Microorganisms (GCM) 10K type strain sequencing project: providing services to taxonomists for standard genome sequencing and annotation.</title>
        <authorList>
            <consortium name="The Broad Institute Genomics Platform"/>
            <consortium name="The Broad Institute Genome Sequencing Center for Infectious Disease"/>
            <person name="Wu L."/>
            <person name="Ma J."/>
        </authorList>
    </citation>
    <scope>NUCLEOTIDE SEQUENCE [LARGE SCALE GENOMIC DNA]</scope>
    <source>
        <strain evidence="1 2">GX21</strain>
    </source>
</reference>
<dbReference type="EC" id="3.5.-.-" evidence="1"/>
<dbReference type="InterPro" id="IPR007325">
    <property type="entry name" value="KFase/CYL"/>
</dbReference>
<dbReference type="Pfam" id="PF04199">
    <property type="entry name" value="Cyclase"/>
    <property type="match status" value="1"/>
</dbReference>
<dbReference type="InterPro" id="IPR037175">
    <property type="entry name" value="KFase_sf"/>
</dbReference>